<protein>
    <recommendedName>
        <fullName evidence="3">OmpR/PhoB-type domain-containing protein</fullName>
    </recommendedName>
</protein>
<dbReference type="AlphaFoldDB" id="A0A6H2DR83"/>
<dbReference type="GO" id="GO:0003677">
    <property type="term" value="F:DNA binding"/>
    <property type="evidence" value="ECO:0007669"/>
    <property type="project" value="InterPro"/>
</dbReference>
<dbReference type="EMBL" id="CP051217">
    <property type="protein sequence ID" value="QJB70271.1"/>
    <property type="molecule type" value="Genomic_DNA"/>
</dbReference>
<keyword evidence="2" id="KW-1185">Reference proteome</keyword>
<dbReference type="GO" id="GO:0006355">
    <property type="term" value="P:regulation of DNA-templated transcription"/>
    <property type="evidence" value="ECO:0007669"/>
    <property type="project" value="InterPro"/>
</dbReference>
<dbReference type="KEGG" id="phao:HF685_14130"/>
<organism evidence="1 2">
    <name type="scientific">Parasphingorhabdus halotolerans</name>
    <dbReference type="NCBI Taxonomy" id="2725558"/>
    <lineage>
        <taxon>Bacteria</taxon>
        <taxon>Pseudomonadati</taxon>
        <taxon>Pseudomonadota</taxon>
        <taxon>Alphaproteobacteria</taxon>
        <taxon>Sphingomonadales</taxon>
        <taxon>Sphingomonadaceae</taxon>
        <taxon>Parasphingorhabdus</taxon>
    </lineage>
</organism>
<dbReference type="Proteomes" id="UP000501600">
    <property type="component" value="Chromosome"/>
</dbReference>
<dbReference type="InterPro" id="IPR036388">
    <property type="entry name" value="WH-like_DNA-bd_sf"/>
</dbReference>
<proteinExistence type="predicted"/>
<dbReference type="Gene3D" id="1.10.10.10">
    <property type="entry name" value="Winged helix-like DNA-binding domain superfamily/Winged helix DNA-binding domain"/>
    <property type="match status" value="1"/>
</dbReference>
<evidence type="ECO:0000313" key="2">
    <source>
        <dbReference type="Proteomes" id="UP000501600"/>
    </source>
</evidence>
<evidence type="ECO:0000313" key="1">
    <source>
        <dbReference type="EMBL" id="QJB70271.1"/>
    </source>
</evidence>
<dbReference type="RefSeq" id="WP_168820537.1">
    <property type="nucleotide sequence ID" value="NZ_CP051217.1"/>
</dbReference>
<gene>
    <name evidence="1" type="ORF">HF685_14130</name>
</gene>
<dbReference type="SUPFAM" id="SSF46894">
    <property type="entry name" value="C-terminal effector domain of the bipartite response regulators"/>
    <property type="match status" value="1"/>
</dbReference>
<dbReference type="InterPro" id="IPR016032">
    <property type="entry name" value="Sig_transdc_resp-reg_C-effctor"/>
</dbReference>
<name>A0A6H2DR83_9SPHN</name>
<reference evidence="1 2" key="1">
    <citation type="submission" date="2020-04" db="EMBL/GenBank/DDBJ databases">
        <title>Genome sequence for Sphingorhabdus sp. strain M1.</title>
        <authorList>
            <person name="Park S.-J."/>
        </authorList>
    </citation>
    <scope>NUCLEOTIDE SEQUENCE [LARGE SCALE GENOMIC DNA]</scope>
    <source>
        <strain evidence="1 2">JK6</strain>
    </source>
</reference>
<evidence type="ECO:0008006" key="3">
    <source>
        <dbReference type="Google" id="ProtNLM"/>
    </source>
</evidence>
<sequence length="83" mass="9257">MTNARISEGKREPGDERLDGIFFINDIAANKFDHSLRLDDQVKHVEPKVMDLLVQLAAAPRQPVNRTDLLDCIWPNGGAAMSL</sequence>
<accession>A0A6H2DR83</accession>